<accession>A0A8D9CCX0</accession>
<evidence type="ECO:0000256" key="1">
    <source>
        <dbReference type="SAM" id="Phobius"/>
    </source>
</evidence>
<feature type="transmembrane region" description="Helical" evidence="1">
    <location>
        <begin position="36"/>
        <end position="58"/>
    </location>
</feature>
<sequence length="62" mass="7095">MGVIEIKHLSWILATVIYLAFNLIRIYTNKETGHGAGFGVFLGLIGTSFLYLIFWIVWSNIY</sequence>
<keyword evidence="1" id="KW-0472">Membrane</keyword>
<evidence type="ECO:0000313" key="2">
    <source>
        <dbReference type="EMBL" id="CAG7581558.1"/>
    </source>
</evidence>
<keyword evidence="1" id="KW-0812">Transmembrane</keyword>
<name>A0A8D9CCX0_9VIRU</name>
<dbReference type="EMBL" id="OU342829">
    <property type="protein sequence ID" value="CAG7581558.1"/>
    <property type="molecule type" value="Genomic_DNA"/>
</dbReference>
<keyword evidence="1" id="KW-1133">Transmembrane helix</keyword>
<organism evidence="2">
    <name type="scientific">uncultured marine phage</name>
    <dbReference type="NCBI Taxonomy" id="707152"/>
    <lineage>
        <taxon>Viruses</taxon>
        <taxon>environmental samples</taxon>
    </lineage>
</organism>
<reference evidence="2" key="1">
    <citation type="submission" date="2021-06" db="EMBL/GenBank/DDBJ databases">
        <authorList>
            <person name="Gannon L."/>
            <person name="Redgwell R T."/>
            <person name="Michniewski S."/>
            <person name="Harrison D C."/>
            <person name="Millard A."/>
        </authorList>
    </citation>
    <scope>NUCLEOTIDE SEQUENCE</scope>
</reference>
<protein>
    <recommendedName>
        <fullName evidence="3">Transmembrane protein</fullName>
    </recommendedName>
</protein>
<evidence type="ECO:0008006" key="3">
    <source>
        <dbReference type="Google" id="ProtNLM"/>
    </source>
</evidence>
<gene>
    <name evidence="2" type="ORF">SLAVMIC_00901</name>
</gene>
<feature type="transmembrane region" description="Helical" evidence="1">
    <location>
        <begin position="6"/>
        <end position="24"/>
    </location>
</feature>
<proteinExistence type="predicted"/>